<dbReference type="EMBL" id="OX596100">
    <property type="protein sequence ID" value="CAM9744877.1"/>
    <property type="molecule type" value="Genomic_DNA"/>
</dbReference>
<proteinExistence type="predicted"/>
<sequence>MSIQEQCFHLFLDDSITKISKMETFVKSQLLKKNVNFKKDSEINHELRRTFRLSFFRSKLNTMDHQLISINNLVKNKFYSEIHVSGIINVKYYKFFFIFMNQ</sequence>
<reference evidence="1" key="1">
    <citation type="submission" date="2023-05" db="EMBL/GenBank/DDBJ databases">
        <authorList>
            <consortium name="ELIXIR-Norway"/>
        </authorList>
    </citation>
    <scope>NUCLEOTIDE SEQUENCE</scope>
</reference>
<gene>
    <name evidence="1" type="ORF">MRATA1EN22A_LOCUS6858</name>
</gene>
<organism evidence="1 2">
    <name type="scientific">Rangifer tarandus platyrhynchus</name>
    <name type="common">Svalbard reindeer</name>
    <dbReference type="NCBI Taxonomy" id="3082113"/>
    <lineage>
        <taxon>Eukaryota</taxon>
        <taxon>Metazoa</taxon>
        <taxon>Chordata</taxon>
        <taxon>Craniata</taxon>
        <taxon>Vertebrata</taxon>
        <taxon>Euteleostomi</taxon>
        <taxon>Mammalia</taxon>
        <taxon>Eutheria</taxon>
        <taxon>Laurasiatheria</taxon>
        <taxon>Artiodactyla</taxon>
        <taxon>Ruminantia</taxon>
        <taxon>Pecora</taxon>
        <taxon>Cervidae</taxon>
        <taxon>Odocoileinae</taxon>
        <taxon>Rangifer</taxon>
    </lineage>
</organism>
<name>A0AC59YJ17_RANTA</name>
<dbReference type="Proteomes" id="UP001162501">
    <property type="component" value="Chromosome 16"/>
</dbReference>
<accession>A0AC59YJ17</accession>
<protein>
    <submittedName>
        <fullName evidence="1">Uncharacterized protein</fullName>
    </submittedName>
</protein>
<reference evidence="1" key="2">
    <citation type="submission" date="2025-03" db="EMBL/GenBank/DDBJ databases">
        <authorList>
            <consortium name="ELIXIR-Norway"/>
            <consortium name="Elixir Norway"/>
        </authorList>
    </citation>
    <scope>NUCLEOTIDE SEQUENCE</scope>
</reference>
<evidence type="ECO:0000313" key="1">
    <source>
        <dbReference type="EMBL" id="CAM9744877.1"/>
    </source>
</evidence>
<evidence type="ECO:0000313" key="2">
    <source>
        <dbReference type="Proteomes" id="UP001162501"/>
    </source>
</evidence>